<keyword evidence="1" id="KW-0863">Zinc-finger</keyword>
<dbReference type="PANTHER" id="PTHR25462:SF305">
    <property type="entry name" value="RING-TYPE DOMAIN-CONTAINING PROTEIN"/>
    <property type="match status" value="1"/>
</dbReference>
<dbReference type="SUPFAM" id="SSF57845">
    <property type="entry name" value="B-box zinc-binding domain"/>
    <property type="match status" value="1"/>
</dbReference>
<reference evidence="3 4" key="1">
    <citation type="journal article" date="2017" name="Nat. Ecol. Evol.">
        <title>Scallop genome provides insights into evolution of bilaterian karyotype and development.</title>
        <authorList>
            <person name="Wang S."/>
            <person name="Zhang J."/>
            <person name="Jiao W."/>
            <person name="Li J."/>
            <person name="Xun X."/>
            <person name="Sun Y."/>
            <person name="Guo X."/>
            <person name="Huan P."/>
            <person name="Dong B."/>
            <person name="Zhang L."/>
            <person name="Hu X."/>
            <person name="Sun X."/>
            <person name="Wang J."/>
            <person name="Zhao C."/>
            <person name="Wang Y."/>
            <person name="Wang D."/>
            <person name="Huang X."/>
            <person name="Wang R."/>
            <person name="Lv J."/>
            <person name="Li Y."/>
            <person name="Zhang Z."/>
            <person name="Liu B."/>
            <person name="Lu W."/>
            <person name="Hui Y."/>
            <person name="Liang J."/>
            <person name="Zhou Z."/>
            <person name="Hou R."/>
            <person name="Li X."/>
            <person name="Liu Y."/>
            <person name="Li H."/>
            <person name="Ning X."/>
            <person name="Lin Y."/>
            <person name="Zhao L."/>
            <person name="Xing Q."/>
            <person name="Dou J."/>
            <person name="Li Y."/>
            <person name="Mao J."/>
            <person name="Guo H."/>
            <person name="Dou H."/>
            <person name="Li T."/>
            <person name="Mu C."/>
            <person name="Jiang W."/>
            <person name="Fu Q."/>
            <person name="Fu X."/>
            <person name="Miao Y."/>
            <person name="Liu J."/>
            <person name="Yu Q."/>
            <person name="Li R."/>
            <person name="Liao H."/>
            <person name="Li X."/>
            <person name="Kong Y."/>
            <person name="Jiang Z."/>
            <person name="Chourrout D."/>
            <person name="Li R."/>
            <person name="Bao Z."/>
        </authorList>
    </citation>
    <scope>NUCLEOTIDE SEQUENCE [LARGE SCALE GENOMIC DNA]</scope>
    <source>
        <strain evidence="3 4">PY_sf001</strain>
    </source>
</reference>
<evidence type="ECO:0000313" key="4">
    <source>
        <dbReference type="Proteomes" id="UP000242188"/>
    </source>
</evidence>
<dbReference type="InterPro" id="IPR047153">
    <property type="entry name" value="TRIM45/56/19-like"/>
</dbReference>
<evidence type="ECO:0000313" key="3">
    <source>
        <dbReference type="EMBL" id="OWF43679.1"/>
    </source>
</evidence>
<dbReference type="GO" id="GO:0008270">
    <property type="term" value="F:zinc ion binding"/>
    <property type="evidence" value="ECO:0007669"/>
    <property type="project" value="UniProtKB-KW"/>
</dbReference>
<dbReference type="AlphaFoldDB" id="A0A210Q4R0"/>
<dbReference type="EMBL" id="NEDP02005031">
    <property type="protein sequence ID" value="OWF43679.1"/>
    <property type="molecule type" value="Genomic_DNA"/>
</dbReference>
<accession>A0A210Q4R0</accession>
<keyword evidence="4" id="KW-1185">Reference proteome</keyword>
<dbReference type="GO" id="GO:0005654">
    <property type="term" value="C:nucleoplasm"/>
    <property type="evidence" value="ECO:0007669"/>
    <property type="project" value="TreeGrafter"/>
</dbReference>
<dbReference type="GO" id="GO:0061630">
    <property type="term" value="F:ubiquitin protein ligase activity"/>
    <property type="evidence" value="ECO:0007669"/>
    <property type="project" value="TreeGrafter"/>
</dbReference>
<evidence type="ECO:0000259" key="2">
    <source>
        <dbReference type="PROSITE" id="PS50119"/>
    </source>
</evidence>
<dbReference type="PANTHER" id="PTHR25462">
    <property type="entry name" value="BONUS, ISOFORM C-RELATED"/>
    <property type="match status" value="1"/>
</dbReference>
<organism evidence="3 4">
    <name type="scientific">Mizuhopecten yessoensis</name>
    <name type="common">Japanese scallop</name>
    <name type="synonym">Patinopecten yessoensis</name>
    <dbReference type="NCBI Taxonomy" id="6573"/>
    <lineage>
        <taxon>Eukaryota</taxon>
        <taxon>Metazoa</taxon>
        <taxon>Spiralia</taxon>
        <taxon>Lophotrochozoa</taxon>
        <taxon>Mollusca</taxon>
        <taxon>Bivalvia</taxon>
        <taxon>Autobranchia</taxon>
        <taxon>Pteriomorphia</taxon>
        <taxon>Pectinida</taxon>
        <taxon>Pectinoidea</taxon>
        <taxon>Pectinidae</taxon>
        <taxon>Mizuhopecten</taxon>
    </lineage>
</organism>
<dbReference type="InterPro" id="IPR000315">
    <property type="entry name" value="Znf_B-box"/>
</dbReference>
<proteinExistence type="predicted"/>
<keyword evidence="1" id="KW-0479">Metal-binding</keyword>
<dbReference type="Proteomes" id="UP000242188">
    <property type="component" value="Unassembled WGS sequence"/>
</dbReference>
<comment type="caution">
    <text evidence="3">The sequence shown here is derived from an EMBL/GenBank/DDBJ whole genome shotgun (WGS) entry which is preliminary data.</text>
</comment>
<keyword evidence="1" id="KW-0862">Zinc</keyword>
<evidence type="ECO:0000256" key="1">
    <source>
        <dbReference type="PROSITE-ProRule" id="PRU00024"/>
    </source>
</evidence>
<feature type="domain" description="B box-type" evidence="2">
    <location>
        <begin position="74"/>
        <end position="106"/>
    </location>
</feature>
<dbReference type="Gene3D" id="3.30.160.60">
    <property type="entry name" value="Classic Zinc Finger"/>
    <property type="match status" value="1"/>
</dbReference>
<sequence>MASKLSIRRAQVHVPNTYAWCESTHDVNWYCNDCPEALCDLCFEVHQRARKTRNDDFVPIRKANKQDEIVLPEICKTHRGKTCDLYCCDCDIVMCAICFTEKRKQHTFKTIEEEIDSQKQYMQDQLEVLKSKLDHFSDNLSKRQKVSKPFKESVDVVRQTVQTQRLNLKAEIDSIADTVLVELSSFVEVEEQNFKQDCQPHENIYNIKEIKKLIGGIEQNTEKMSCTSLFELTGRLRTTIPLYDVTTKSVLPHPPHFVNGTVGNNDWISSVQQIKEGRHRV</sequence>
<protein>
    <submittedName>
        <fullName evidence="3">E3 ubiquitin-protein ligase TRIM33</fullName>
    </submittedName>
</protein>
<dbReference type="OrthoDB" id="6162356at2759"/>
<name>A0A210Q4R0_MIZYE</name>
<gene>
    <name evidence="3" type="ORF">KP79_PYT16760</name>
</gene>
<dbReference type="PROSITE" id="PS50119">
    <property type="entry name" value="ZF_BBOX"/>
    <property type="match status" value="1"/>
</dbReference>